<reference evidence="9 10" key="1">
    <citation type="submission" date="2024-03" db="EMBL/GenBank/DDBJ databases">
        <title>Aquirufa genome sequencing.</title>
        <authorList>
            <person name="Pitt A."/>
            <person name="Hahn M.W."/>
        </authorList>
    </citation>
    <scope>NUCLEOTIDE SEQUENCE [LARGE SCALE GENOMIC DNA]</scope>
    <source>
        <strain evidence="9 10">PLAD-142S6K</strain>
    </source>
</reference>
<keyword evidence="5 6" id="KW-0472">Membrane</keyword>
<evidence type="ECO:0000256" key="6">
    <source>
        <dbReference type="SAM" id="Phobius"/>
    </source>
</evidence>
<feature type="transmembrane region" description="Helical" evidence="6">
    <location>
        <begin position="366"/>
        <end position="386"/>
    </location>
</feature>
<sequence length="651" mass="75122">MFSFFSPFPFLRILGLWIIGFLIGPYGLLAFALSLMLIFRQWRIVGLIFIMGLSYVRFAQIANEWTIVPSHDAFVFQVDQDPVEGAKSLKIRAKVIAVRQKNRWIQVHAVAILYVPLKGISPRSGQVYQVYGSLKPIRDALLPGAFDWKSYYARQGIYASIFVASKSMSLLRDAKTQPHFIDKLRNQAVFYLHQALPIGVHRNVAEAMFLGIGGTIDFETRQSYAALGAIHILSVSGMHVGLLYMGLQFLFGFLKRFRTVGLQVYFALIMLVLWTYAAMSGFSAPVLRSAWMFSVLLFAQVFRLRSHPLNIWAFSCFVLLVIQPNELFQVGFQLSYAAVLGLILFQNKLVQLWKPKTWIAQQTWELTCVAISAQIFTWPLIIFYFHQFPNPFYFFLLNPALVLLSTCTLGIGFLYLILAPIISYMPIVFSAFGHLFLFSFELLHGLMFYTTGRFQTVISFVRMNGFELGAYYLGIALVWYWRAMRRVWGLYLGIGLLSFIMIYRLMEPWQDEAYLTVAEKQLVFLRTKGIYGQSYGAVSEAWLQANASPWWARNQGVDTSTHKWPQGSFQWIYQGNEFVYLTKPSVQRNPHNSHLILAADLDLRDPRFLTTWRRSTWYFIRKPSAYRLSKLKTFWPKKVYYLAEQAAVHLP</sequence>
<keyword evidence="3 6" id="KW-0812">Transmembrane</keyword>
<organism evidence="9 10">
    <name type="scientific">Aquirufa echingensis</name>
    <dbReference type="NCBI Taxonomy" id="3096516"/>
    <lineage>
        <taxon>Bacteria</taxon>
        <taxon>Pseudomonadati</taxon>
        <taxon>Bacteroidota</taxon>
        <taxon>Cytophagia</taxon>
        <taxon>Cytophagales</taxon>
        <taxon>Flectobacillaceae</taxon>
        <taxon>Aquirufa</taxon>
    </lineage>
</organism>
<feature type="transmembrane region" description="Helical" evidence="6">
    <location>
        <begin position="224"/>
        <end position="247"/>
    </location>
</feature>
<dbReference type="InterPro" id="IPR004477">
    <property type="entry name" value="ComEC_N"/>
</dbReference>
<feature type="transmembrane region" description="Helical" evidence="6">
    <location>
        <begin position="488"/>
        <end position="506"/>
    </location>
</feature>
<keyword evidence="10" id="KW-1185">Reference proteome</keyword>
<feature type="transmembrane region" description="Helical" evidence="6">
    <location>
        <begin position="330"/>
        <end position="345"/>
    </location>
</feature>
<dbReference type="PANTHER" id="PTHR30619:SF1">
    <property type="entry name" value="RECOMBINATION PROTEIN 2"/>
    <property type="match status" value="1"/>
</dbReference>
<feature type="transmembrane region" description="Helical" evidence="6">
    <location>
        <begin position="44"/>
        <end position="62"/>
    </location>
</feature>
<dbReference type="Pfam" id="PF03772">
    <property type="entry name" value="Competence"/>
    <property type="match status" value="1"/>
</dbReference>
<evidence type="ECO:0000313" key="9">
    <source>
        <dbReference type="EMBL" id="MFD3275071.1"/>
    </source>
</evidence>
<feature type="domain" description="ComEC/Rec2-related protein" evidence="7">
    <location>
        <begin position="209"/>
        <end position="484"/>
    </location>
</feature>
<evidence type="ECO:0000313" key="10">
    <source>
        <dbReference type="Proteomes" id="UP001598114"/>
    </source>
</evidence>
<evidence type="ECO:0000256" key="1">
    <source>
        <dbReference type="ARBA" id="ARBA00004651"/>
    </source>
</evidence>
<dbReference type="InterPro" id="IPR025405">
    <property type="entry name" value="DUF4131"/>
</dbReference>
<feature type="transmembrane region" description="Helical" evidence="6">
    <location>
        <begin position="424"/>
        <end position="449"/>
    </location>
</feature>
<accession>A0ABW6CYM9</accession>
<dbReference type="Proteomes" id="UP001598114">
    <property type="component" value="Unassembled WGS sequence"/>
</dbReference>
<evidence type="ECO:0000256" key="4">
    <source>
        <dbReference type="ARBA" id="ARBA00022989"/>
    </source>
</evidence>
<dbReference type="RefSeq" id="WP_377974750.1">
    <property type="nucleotide sequence ID" value="NZ_JBBKYA010000001.1"/>
</dbReference>
<proteinExistence type="predicted"/>
<dbReference type="Pfam" id="PF13567">
    <property type="entry name" value="DUF4131"/>
    <property type="match status" value="1"/>
</dbReference>
<feature type="transmembrane region" description="Helical" evidence="6">
    <location>
        <begin position="259"/>
        <end position="279"/>
    </location>
</feature>
<evidence type="ECO:0000259" key="8">
    <source>
        <dbReference type="Pfam" id="PF13567"/>
    </source>
</evidence>
<feature type="transmembrane region" description="Helical" evidence="6">
    <location>
        <begin position="14"/>
        <end position="37"/>
    </location>
</feature>
<evidence type="ECO:0000256" key="3">
    <source>
        <dbReference type="ARBA" id="ARBA00022692"/>
    </source>
</evidence>
<dbReference type="PANTHER" id="PTHR30619">
    <property type="entry name" value="DNA INTERNALIZATION/COMPETENCE PROTEIN COMEC/REC2"/>
    <property type="match status" value="1"/>
</dbReference>
<dbReference type="EMBL" id="JBBKYA010000001">
    <property type="protein sequence ID" value="MFD3275071.1"/>
    <property type="molecule type" value="Genomic_DNA"/>
</dbReference>
<evidence type="ECO:0000259" key="7">
    <source>
        <dbReference type="Pfam" id="PF03772"/>
    </source>
</evidence>
<comment type="caution">
    <text evidence="9">The sequence shown here is derived from an EMBL/GenBank/DDBJ whole genome shotgun (WGS) entry which is preliminary data.</text>
</comment>
<dbReference type="NCBIfam" id="TIGR00360">
    <property type="entry name" value="ComEC_N-term"/>
    <property type="match status" value="1"/>
</dbReference>
<keyword evidence="2" id="KW-1003">Cell membrane</keyword>
<feature type="transmembrane region" description="Helical" evidence="6">
    <location>
        <begin position="392"/>
        <end position="417"/>
    </location>
</feature>
<evidence type="ECO:0000256" key="2">
    <source>
        <dbReference type="ARBA" id="ARBA00022475"/>
    </source>
</evidence>
<feature type="domain" description="DUF4131" evidence="8">
    <location>
        <begin position="27"/>
        <end position="166"/>
    </location>
</feature>
<dbReference type="InterPro" id="IPR052159">
    <property type="entry name" value="Competence_DNA_uptake"/>
</dbReference>
<feature type="transmembrane region" description="Helical" evidence="6">
    <location>
        <begin position="461"/>
        <end position="481"/>
    </location>
</feature>
<gene>
    <name evidence="9" type="ORF">SKC38_02370</name>
</gene>
<name>A0ABW6CYM9_9BACT</name>
<comment type="subcellular location">
    <subcellularLocation>
        <location evidence="1">Cell membrane</location>
        <topology evidence="1">Multi-pass membrane protein</topology>
    </subcellularLocation>
</comment>
<evidence type="ECO:0000256" key="5">
    <source>
        <dbReference type="ARBA" id="ARBA00023136"/>
    </source>
</evidence>
<protein>
    <submittedName>
        <fullName evidence="9">ComEC/Rec2 family competence protein</fullName>
    </submittedName>
</protein>
<keyword evidence="4 6" id="KW-1133">Transmembrane helix</keyword>